<dbReference type="EMBL" id="JAAXYO010000090">
    <property type="protein sequence ID" value="MBU2787961.1"/>
    <property type="molecule type" value="Genomic_DNA"/>
</dbReference>
<dbReference type="InterPro" id="IPR001667">
    <property type="entry name" value="DDH_dom"/>
</dbReference>
<evidence type="ECO:0000313" key="9">
    <source>
        <dbReference type="EMBL" id="MBU2787961.1"/>
    </source>
</evidence>
<name>A0AAE2YQ65_9PROT</name>
<feature type="domain" description="DHHA1" evidence="7">
    <location>
        <begin position="371"/>
        <end position="456"/>
    </location>
</feature>
<keyword evidence="3" id="KW-0540">Nuclease</keyword>
<sequence>MQRPKICTRKVSAEVESAALALGYRPLQARIIAGRLGAEYAGCVADLLSGKLAQLSPPDLLPDIDVAVQATIDALRRRLPILLISDYDADGASAHAVLKLAFRDHFLVPEERLHSFIGHRLRDGYGVSEKLTERILAEAPRPALVITADQGSSDQERIARLQAAGFTVIVTDHHGIPEAGPPAGAVACVNPVRRDGQFPDPYVAGVHVAWLYCCAVRQGLQKAGLLPATAPKLGDLLDLVALGTVADCVDLARSPNNRAVIAYGLRLMNGARRRPVWTALAALTRSSAQIDAATLAFRFAPLINARGRLDSAEDSVRLFLSENLPEAESLAAVLLEDNEARKAVQAQMLGAAQRQVQEQLRSDAAALCIFDPAGHAGVQGICAAKIVEATGRPVAFFTPKEDPDLVSASLRSVGAFHIRDALAQIAARHPDAFLAWGGHAGAGGVTLRRSALDAFRGAWAELAAPHFAEEPLGPRIWTDGALPTLPSMEQLQEISELEPFGRQWEAPLFVAEGTISSLRPVGDGRHLKLALRLGGEDFDAIWFFASEDGEHPVQAGQQIRFAYALERNDWRGESRLQLQIRHAEPC</sequence>
<dbReference type="Pfam" id="PF17768">
    <property type="entry name" value="RecJ_OB"/>
    <property type="match status" value="1"/>
</dbReference>
<dbReference type="InterPro" id="IPR003156">
    <property type="entry name" value="DHHA1_dom"/>
</dbReference>
<evidence type="ECO:0000259" key="7">
    <source>
        <dbReference type="Pfam" id="PF02272"/>
    </source>
</evidence>
<dbReference type="InterPro" id="IPR038763">
    <property type="entry name" value="DHH_sf"/>
</dbReference>
<evidence type="ECO:0000256" key="2">
    <source>
        <dbReference type="ARBA" id="ARBA00019841"/>
    </source>
</evidence>
<feature type="domain" description="RecJ OB" evidence="8">
    <location>
        <begin position="488"/>
        <end position="582"/>
    </location>
</feature>
<accession>A0AAE2YQ65</accession>
<dbReference type="InterPro" id="IPR051673">
    <property type="entry name" value="SSDNA_exonuclease_RecJ"/>
</dbReference>
<dbReference type="PANTHER" id="PTHR30255">
    <property type="entry name" value="SINGLE-STRANDED-DNA-SPECIFIC EXONUCLEASE RECJ"/>
    <property type="match status" value="1"/>
</dbReference>
<dbReference type="Gene3D" id="3.90.1640.30">
    <property type="match status" value="1"/>
</dbReference>
<keyword evidence="5 9" id="KW-0269">Exonuclease</keyword>
<keyword evidence="10" id="KW-1185">Reference proteome</keyword>
<comment type="similarity">
    <text evidence="1">Belongs to the RecJ family.</text>
</comment>
<dbReference type="InterPro" id="IPR041122">
    <property type="entry name" value="RecJ_OB"/>
</dbReference>
<reference evidence="9" key="1">
    <citation type="journal article" date="2021" name="ISME J.">
        <title>Genomic evolution of the class Acidithiobacillia: deep-branching Proteobacteria living in extreme acidic conditions.</title>
        <authorList>
            <person name="Moya-Beltran A."/>
            <person name="Beard S."/>
            <person name="Rojas-Villalobos C."/>
            <person name="Issotta F."/>
            <person name="Gallardo Y."/>
            <person name="Ulloa R."/>
            <person name="Giaveno A."/>
            <person name="Degli Esposti M."/>
            <person name="Johnson D.B."/>
            <person name="Quatrini R."/>
        </authorList>
    </citation>
    <scope>NUCLEOTIDE SEQUENCE</scope>
    <source>
        <strain evidence="9">VAN18-1</strain>
    </source>
</reference>
<evidence type="ECO:0000256" key="1">
    <source>
        <dbReference type="ARBA" id="ARBA00005915"/>
    </source>
</evidence>
<dbReference type="GO" id="GO:0003676">
    <property type="term" value="F:nucleic acid binding"/>
    <property type="evidence" value="ECO:0007669"/>
    <property type="project" value="InterPro"/>
</dbReference>
<protein>
    <recommendedName>
        <fullName evidence="2">Single-stranded-DNA-specific exonuclease RecJ</fullName>
    </recommendedName>
</protein>
<comment type="caution">
    <text evidence="9">The sequence shown here is derived from an EMBL/GenBank/DDBJ whole genome shotgun (WGS) entry which is preliminary data.</text>
</comment>
<dbReference type="Pfam" id="PF01368">
    <property type="entry name" value="DHH"/>
    <property type="match status" value="1"/>
</dbReference>
<dbReference type="Pfam" id="PF02272">
    <property type="entry name" value="DHHA1"/>
    <property type="match status" value="1"/>
</dbReference>
<evidence type="ECO:0000256" key="5">
    <source>
        <dbReference type="ARBA" id="ARBA00022839"/>
    </source>
</evidence>
<evidence type="ECO:0000256" key="4">
    <source>
        <dbReference type="ARBA" id="ARBA00022801"/>
    </source>
</evidence>
<evidence type="ECO:0000256" key="3">
    <source>
        <dbReference type="ARBA" id="ARBA00022722"/>
    </source>
</evidence>
<dbReference type="RefSeq" id="WP_215872610.1">
    <property type="nucleotide sequence ID" value="NZ_JAAXYO010000090.1"/>
</dbReference>
<organism evidence="9 10">
    <name type="scientific">Igneacidithiobacillus copahuensis</name>
    <dbReference type="NCBI Taxonomy" id="2724909"/>
    <lineage>
        <taxon>Bacteria</taxon>
        <taxon>Pseudomonadati</taxon>
        <taxon>Pseudomonadota</taxon>
        <taxon>Acidithiobacillia</taxon>
        <taxon>Acidithiobacillales</taxon>
        <taxon>Acidithiobacillaceae</taxon>
        <taxon>Igneacidithiobacillus</taxon>
    </lineage>
</organism>
<feature type="domain" description="DDH" evidence="6">
    <location>
        <begin position="81"/>
        <end position="244"/>
    </location>
</feature>
<proteinExistence type="inferred from homology"/>
<evidence type="ECO:0000259" key="6">
    <source>
        <dbReference type="Pfam" id="PF01368"/>
    </source>
</evidence>
<evidence type="ECO:0000259" key="8">
    <source>
        <dbReference type="Pfam" id="PF17768"/>
    </source>
</evidence>
<dbReference type="PANTHER" id="PTHR30255:SF2">
    <property type="entry name" value="SINGLE-STRANDED-DNA-SPECIFIC EXONUCLEASE RECJ"/>
    <property type="match status" value="1"/>
</dbReference>
<gene>
    <name evidence="9" type="ORF">HFQ13_07055</name>
</gene>
<dbReference type="Gene3D" id="2.40.50.460">
    <property type="match status" value="1"/>
</dbReference>
<evidence type="ECO:0000313" key="10">
    <source>
        <dbReference type="Proteomes" id="UP001197378"/>
    </source>
</evidence>
<dbReference type="SUPFAM" id="SSF64182">
    <property type="entry name" value="DHH phosphoesterases"/>
    <property type="match status" value="1"/>
</dbReference>
<dbReference type="GO" id="GO:0004527">
    <property type="term" value="F:exonuclease activity"/>
    <property type="evidence" value="ECO:0007669"/>
    <property type="project" value="UniProtKB-KW"/>
</dbReference>
<dbReference type="AlphaFoldDB" id="A0AAE2YQ65"/>
<keyword evidence="4" id="KW-0378">Hydrolase</keyword>
<dbReference type="Proteomes" id="UP001197378">
    <property type="component" value="Unassembled WGS sequence"/>
</dbReference>